<evidence type="ECO:0000259" key="4">
    <source>
        <dbReference type="Pfam" id="PF16331"/>
    </source>
</evidence>
<dbReference type="InterPro" id="IPR011990">
    <property type="entry name" value="TPR-like_helical_dom_sf"/>
</dbReference>
<accession>A0ABV0G0G1</accession>
<comment type="subcellular location">
    <subcellularLocation>
        <location evidence="2">Periplasm</location>
    </subcellularLocation>
</comment>
<dbReference type="EMBL" id="JBDPZD010000002">
    <property type="protein sequence ID" value="MEO3691222.1"/>
    <property type="molecule type" value="Genomic_DNA"/>
</dbReference>
<comment type="caution">
    <text evidence="5">The sequence shown here is derived from an EMBL/GenBank/DDBJ whole genome shotgun (WGS) entry which is preliminary data.</text>
</comment>
<evidence type="ECO:0000313" key="6">
    <source>
        <dbReference type="Proteomes" id="UP001495147"/>
    </source>
</evidence>
<dbReference type="InterPro" id="IPR034706">
    <property type="entry name" value="CpoB"/>
</dbReference>
<comment type="similarity">
    <text evidence="2">Belongs to the CpoB family.</text>
</comment>
<keyword evidence="2" id="KW-0132">Cell division</keyword>
<dbReference type="InterPro" id="IPR039565">
    <property type="entry name" value="BamD-like"/>
</dbReference>
<evidence type="ECO:0000256" key="1">
    <source>
        <dbReference type="ARBA" id="ARBA00022729"/>
    </source>
</evidence>
<feature type="domain" description="YbgF trimerisation" evidence="4">
    <location>
        <begin position="72"/>
        <end position="129"/>
    </location>
</feature>
<evidence type="ECO:0000256" key="2">
    <source>
        <dbReference type="HAMAP-Rule" id="MF_02066"/>
    </source>
</evidence>
<dbReference type="HAMAP" id="MF_02066">
    <property type="entry name" value="CpoB"/>
    <property type="match status" value="1"/>
</dbReference>
<feature type="chain" id="PRO_5044942418" description="Cell division coordinator CpoB" evidence="2">
    <location>
        <begin position="29"/>
        <end position="264"/>
    </location>
</feature>
<dbReference type="Gene3D" id="1.20.5.110">
    <property type="match status" value="1"/>
</dbReference>
<evidence type="ECO:0000259" key="3">
    <source>
        <dbReference type="Pfam" id="PF13525"/>
    </source>
</evidence>
<proteinExistence type="inferred from homology"/>
<dbReference type="RefSeq" id="WP_347704065.1">
    <property type="nucleotide sequence ID" value="NZ_JBDPZD010000002.1"/>
</dbReference>
<keyword evidence="2" id="KW-0131">Cell cycle</keyword>
<feature type="signal peptide" evidence="2">
    <location>
        <begin position="1"/>
        <end position="28"/>
    </location>
</feature>
<feature type="domain" description="Outer membrane lipoprotein BamD-like" evidence="3">
    <location>
        <begin position="143"/>
        <end position="264"/>
    </location>
</feature>
<dbReference type="Pfam" id="PF16331">
    <property type="entry name" value="TolA_bind_tri"/>
    <property type="match status" value="1"/>
</dbReference>
<protein>
    <recommendedName>
        <fullName evidence="2">Cell division coordinator CpoB</fullName>
    </recommendedName>
</protein>
<feature type="coiled-coil region" evidence="2">
    <location>
        <begin position="76"/>
        <end position="117"/>
    </location>
</feature>
<keyword evidence="2" id="KW-0175">Coiled coil</keyword>
<comment type="function">
    <text evidence="2">Mediates coordination of peptidoglycan synthesis and outer membrane constriction during cell division.</text>
</comment>
<keyword evidence="1 2" id="KW-0732">Signal</keyword>
<dbReference type="NCBIfam" id="TIGR02795">
    <property type="entry name" value="tol_pal_ybgF"/>
    <property type="match status" value="1"/>
</dbReference>
<gene>
    <name evidence="5" type="primary">ybgF</name>
    <name evidence="2" type="synonym">cpoB</name>
    <name evidence="5" type="ORF">ABDJ85_07040</name>
</gene>
<organism evidence="5 6">
    <name type="scientific">Roseateles paludis</name>
    <dbReference type="NCBI Taxonomy" id="3145238"/>
    <lineage>
        <taxon>Bacteria</taxon>
        <taxon>Pseudomonadati</taxon>
        <taxon>Pseudomonadota</taxon>
        <taxon>Betaproteobacteria</taxon>
        <taxon>Burkholderiales</taxon>
        <taxon>Sphaerotilaceae</taxon>
        <taxon>Roseateles</taxon>
    </lineage>
</organism>
<dbReference type="Pfam" id="PF13525">
    <property type="entry name" value="YfiO"/>
    <property type="match status" value="1"/>
</dbReference>
<keyword evidence="6" id="KW-1185">Reference proteome</keyword>
<dbReference type="InterPro" id="IPR032519">
    <property type="entry name" value="YbgF_tri"/>
</dbReference>
<dbReference type="SUPFAM" id="SSF48452">
    <property type="entry name" value="TPR-like"/>
    <property type="match status" value="1"/>
</dbReference>
<reference evidence="5 6" key="1">
    <citation type="submission" date="2024-05" db="EMBL/GenBank/DDBJ databases">
        <title>Roseateles sp. DJS-2-20 16S ribosomal RNA gene Genome sequencing and assembly.</title>
        <authorList>
            <person name="Woo H."/>
        </authorList>
    </citation>
    <scope>NUCLEOTIDE SEQUENCE [LARGE SCALE GENOMIC DNA]</scope>
    <source>
        <strain evidence="5 6">DJS-2-20</strain>
    </source>
</reference>
<dbReference type="Gene3D" id="1.25.40.10">
    <property type="entry name" value="Tetratricopeptide repeat domain"/>
    <property type="match status" value="1"/>
</dbReference>
<evidence type="ECO:0000313" key="5">
    <source>
        <dbReference type="EMBL" id="MEO3691222.1"/>
    </source>
</evidence>
<dbReference type="InterPro" id="IPR014162">
    <property type="entry name" value="CpoB_C"/>
</dbReference>
<dbReference type="Proteomes" id="UP001495147">
    <property type="component" value="Unassembled WGS sequence"/>
</dbReference>
<name>A0ABV0G0G1_9BURK</name>
<sequence length="264" mass="29184" precursor="true">MRLATRHLLRVSALAIALGASVCGPARAGLFEDEEARKAILDLRKQLQAADDAGKARNEALSTQLQDQVGTLRRSLLDLNSQIEALRGEIAKLRGQNEQLARDLSETQRRLADQAQTLDSRLKPLEPQKVSLDGREFQADPEERRQYEAAIGLVRRGEFADAVSALLSFQKRFSASGYTDSVRFWLGSAQYGKRDYKDAIATFKAFIAGNPEHPRAPEALLALANCQIELKDNKTARRSLEDLIKAYPGTEAAKAAKERLVGLK</sequence>
<keyword evidence="2" id="KW-0574">Periplasm</keyword>